<dbReference type="GeneID" id="38116853"/>
<keyword evidence="5" id="KW-0949">S-adenosyl-L-methionine</keyword>
<comment type="caution">
    <text evidence="12">The sequence shown here is derived from an EMBL/GenBank/DDBJ whole genome shotgun (WGS) entry which is preliminary data.</text>
</comment>
<accession>A0A3D8RRR7</accession>
<evidence type="ECO:0000256" key="7">
    <source>
        <dbReference type="ARBA" id="ARBA00022833"/>
    </source>
</evidence>
<dbReference type="OrthoDB" id="308383at2759"/>
<dbReference type="GO" id="GO:0005694">
    <property type="term" value="C:chromosome"/>
    <property type="evidence" value="ECO:0007669"/>
    <property type="project" value="UniProtKB-SubCell"/>
</dbReference>
<dbReference type="PROSITE" id="PS50867">
    <property type="entry name" value="PRE_SET"/>
    <property type="match status" value="1"/>
</dbReference>
<evidence type="ECO:0000256" key="5">
    <source>
        <dbReference type="ARBA" id="ARBA00022691"/>
    </source>
</evidence>
<dbReference type="Gene3D" id="2.170.270.10">
    <property type="entry name" value="SET domain"/>
    <property type="match status" value="1"/>
</dbReference>
<keyword evidence="4" id="KW-0808">Transferase</keyword>
<evidence type="ECO:0000259" key="11">
    <source>
        <dbReference type="PROSITE" id="PS50868"/>
    </source>
</evidence>
<dbReference type="EMBL" id="PVWQ01000007">
    <property type="protein sequence ID" value="RDW76491.1"/>
    <property type="molecule type" value="Genomic_DNA"/>
</dbReference>
<evidence type="ECO:0008006" key="14">
    <source>
        <dbReference type="Google" id="ProtNLM"/>
    </source>
</evidence>
<keyword evidence="7" id="KW-0862">Zinc</keyword>
<dbReference type="STRING" id="1810919.A0A3D8RRR7"/>
<dbReference type="Proteomes" id="UP000256690">
    <property type="component" value="Unassembled WGS sequence"/>
</dbReference>
<evidence type="ECO:0000259" key="10">
    <source>
        <dbReference type="PROSITE" id="PS50867"/>
    </source>
</evidence>
<evidence type="ECO:0000256" key="3">
    <source>
        <dbReference type="ARBA" id="ARBA00022603"/>
    </source>
</evidence>
<protein>
    <recommendedName>
        <fullName evidence="14">Histone-lysine N-methyltransferase</fullName>
    </recommendedName>
</protein>
<dbReference type="PANTHER" id="PTHR46223:SF3">
    <property type="entry name" value="HISTONE-LYSINE N-METHYLTRANSFERASE SET-23"/>
    <property type="match status" value="1"/>
</dbReference>
<dbReference type="PROSITE" id="PS50280">
    <property type="entry name" value="SET"/>
    <property type="match status" value="1"/>
</dbReference>
<name>A0A3D8RRR7_9EURO</name>
<keyword evidence="2" id="KW-0158">Chromosome</keyword>
<evidence type="ECO:0000256" key="4">
    <source>
        <dbReference type="ARBA" id="ARBA00022679"/>
    </source>
</evidence>
<dbReference type="Pfam" id="PF00856">
    <property type="entry name" value="SET"/>
    <property type="match status" value="1"/>
</dbReference>
<dbReference type="AlphaFoldDB" id="A0A3D8RRR7"/>
<dbReference type="PROSITE" id="PS50868">
    <property type="entry name" value="POST_SET"/>
    <property type="match status" value="1"/>
</dbReference>
<dbReference type="InterPro" id="IPR050973">
    <property type="entry name" value="H3K9_Histone-Lys_N-MTase"/>
</dbReference>
<dbReference type="GO" id="GO:0032259">
    <property type="term" value="P:methylation"/>
    <property type="evidence" value="ECO:0007669"/>
    <property type="project" value="UniProtKB-KW"/>
</dbReference>
<evidence type="ECO:0000256" key="2">
    <source>
        <dbReference type="ARBA" id="ARBA00022454"/>
    </source>
</evidence>
<comment type="subcellular location">
    <subcellularLocation>
        <location evidence="1">Chromosome</location>
    </subcellularLocation>
</comment>
<feature type="compositionally biased region" description="Low complexity" evidence="8">
    <location>
        <begin position="106"/>
        <end position="135"/>
    </location>
</feature>
<evidence type="ECO:0000256" key="1">
    <source>
        <dbReference type="ARBA" id="ARBA00004286"/>
    </source>
</evidence>
<evidence type="ECO:0000256" key="6">
    <source>
        <dbReference type="ARBA" id="ARBA00022723"/>
    </source>
</evidence>
<dbReference type="Pfam" id="PF05033">
    <property type="entry name" value="Pre-SET"/>
    <property type="match status" value="1"/>
</dbReference>
<feature type="domain" description="Pre-SET" evidence="10">
    <location>
        <begin position="289"/>
        <end position="362"/>
    </location>
</feature>
<feature type="domain" description="SET" evidence="9">
    <location>
        <begin position="365"/>
        <end position="491"/>
    </location>
</feature>
<feature type="region of interest" description="Disordered" evidence="8">
    <location>
        <begin position="98"/>
        <end position="145"/>
    </location>
</feature>
<dbReference type="InterPro" id="IPR046341">
    <property type="entry name" value="SET_dom_sf"/>
</dbReference>
<dbReference type="InterPro" id="IPR007728">
    <property type="entry name" value="Pre-SET_dom"/>
</dbReference>
<sequence length="527" mass="58581">MLIDLTLDSDSEDHPRPLLKSLNGHQALAQRTLPFSPSTKNSTIPLKRKSDVEDLADTTSESSYKSAVAQPAPQTSVTSFAAFNQDDSYENLVKSFKQRAPGPAPQGGQAPQLGTFPGSRKSSRTGSTPRSGSHSAPYTPSPAPEAIKVVIPSPSAQLKREINSAELISESELNSGTEMTGMSEKYYPTDAHEQRAMNGAYPAARKTNRAVVPLVIGTPGPFLTEKHRRPVIDLLCKNLRKKLSSIRGPTVSVTKGDEKRLAETTSSFEFINEYKIREGVASIGKEFQSGCSCNTICLPDKCQCLAQEEDSDERIIAYKRAPDNDRFMVLRPEFMKRTSMIFECNSLCGCEKKCWNRVIQLGRTIRFEIFYTGTRGFGLRSPDHIRAGQFIDLYLGEVITTEKADQREKIANARNAPSYLFNLDFLIDDDSSYVVDGANYGGATRFINHSCNPNCRMFAVSRTQGDDYLYDLAFFALREIKPGTELTFDYNPKMERVDKPDPNAVPCLCGEPNCRGQLWANERKKAR</sequence>
<evidence type="ECO:0000259" key="9">
    <source>
        <dbReference type="PROSITE" id="PS50280"/>
    </source>
</evidence>
<dbReference type="RefSeq" id="XP_026602803.1">
    <property type="nucleotide sequence ID" value="XM_026748499.1"/>
</dbReference>
<keyword evidence="6" id="KW-0479">Metal-binding</keyword>
<evidence type="ECO:0000256" key="8">
    <source>
        <dbReference type="SAM" id="MobiDB-lite"/>
    </source>
</evidence>
<dbReference type="InterPro" id="IPR003616">
    <property type="entry name" value="Post-SET_dom"/>
</dbReference>
<dbReference type="SMART" id="SM00468">
    <property type="entry name" value="PreSET"/>
    <property type="match status" value="1"/>
</dbReference>
<dbReference type="GO" id="GO:0042054">
    <property type="term" value="F:histone methyltransferase activity"/>
    <property type="evidence" value="ECO:0007669"/>
    <property type="project" value="InterPro"/>
</dbReference>
<dbReference type="GO" id="GO:0005634">
    <property type="term" value="C:nucleus"/>
    <property type="evidence" value="ECO:0007669"/>
    <property type="project" value="InterPro"/>
</dbReference>
<keyword evidence="13" id="KW-1185">Reference proteome</keyword>
<evidence type="ECO:0000313" key="12">
    <source>
        <dbReference type="EMBL" id="RDW76491.1"/>
    </source>
</evidence>
<feature type="compositionally biased region" description="Polar residues" evidence="8">
    <location>
        <begin position="33"/>
        <end position="44"/>
    </location>
</feature>
<dbReference type="GO" id="GO:0008270">
    <property type="term" value="F:zinc ion binding"/>
    <property type="evidence" value="ECO:0007669"/>
    <property type="project" value="InterPro"/>
</dbReference>
<gene>
    <name evidence="12" type="ORF">DSM5745_06483</name>
</gene>
<dbReference type="SMART" id="SM00317">
    <property type="entry name" value="SET"/>
    <property type="match status" value="1"/>
</dbReference>
<dbReference type="PANTHER" id="PTHR46223">
    <property type="entry name" value="HISTONE-LYSINE N-METHYLTRANSFERASE SUV39H"/>
    <property type="match status" value="1"/>
</dbReference>
<feature type="domain" description="Post-SET" evidence="11">
    <location>
        <begin position="503"/>
        <end position="519"/>
    </location>
</feature>
<proteinExistence type="predicted"/>
<organism evidence="12 13">
    <name type="scientific">Aspergillus mulundensis</name>
    <dbReference type="NCBI Taxonomy" id="1810919"/>
    <lineage>
        <taxon>Eukaryota</taxon>
        <taxon>Fungi</taxon>
        <taxon>Dikarya</taxon>
        <taxon>Ascomycota</taxon>
        <taxon>Pezizomycotina</taxon>
        <taxon>Eurotiomycetes</taxon>
        <taxon>Eurotiomycetidae</taxon>
        <taxon>Eurotiales</taxon>
        <taxon>Aspergillaceae</taxon>
        <taxon>Aspergillus</taxon>
        <taxon>Aspergillus subgen. Nidulantes</taxon>
    </lineage>
</organism>
<reference evidence="12 13" key="1">
    <citation type="journal article" date="2018" name="IMA Fungus">
        <title>IMA Genome-F 9: Draft genome sequence of Annulohypoxylon stygium, Aspergillus mulundensis, Berkeleyomyces basicola (syn. Thielaviopsis basicola), Ceratocystis smalleyi, two Cercospora beticola strains, Coleophoma cylindrospora, Fusarium fracticaudum, Phialophora cf. hyalina, and Morchella septimelata.</title>
        <authorList>
            <person name="Wingfield B.D."/>
            <person name="Bills G.F."/>
            <person name="Dong Y."/>
            <person name="Huang W."/>
            <person name="Nel W.J."/>
            <person name="Swalarsk-Parry B.S."/>
            <person name="Vaghefi N."/>
            <person name="Wilken P.M."/>
            <person name="An Z."/>
            <person name="de Beer Z.W."/>
            <person name="De Vos L."/>
            <person name="Chen L."/>
            <person name="Duong T.A."/>
            <person name="Gao Y."/>
            <person name="Hammerbacher A."/>
            <person name="Kikkert J.R."/>
            <person name="Li Y."/>
            <person name="Li H."/>
            <person name="Li K."/>
            <person name="Li Q."/>
            <person name="Liu X."/>
            <person name="Ma X."/>
            <person name="Naidoo K."/>
            <person name="Pethybridge S.J."/>
            <person name="Sun J."/>
            <person name="Steenkamp E.T."/>
            <person name="van der Nest M.A."/>
            <person name="van Wyk S."/>
            <person name="Wingfield M.J."/>
            <person name="Xiong C."/>
            <person name="Yue Q."/>
            <person name="Zhang X."/>
        </authorList>
    </citation>
    <scope>NUCLEOTIDE SEQUENCE [LARGE SCALE GENOMIC DNA]</scope>
    <source>
        <strain evidence="12 13">DSM 5745</strain>
    </source>
</reference>
<evidence type="ECO:0000313" key="13">
    <source>
        <dbReference type="Proteomes" id="UP000256690"/>
    </source>
</evidence>
<feature type="region of interest" description="Disordered" evidence="8">
    <location>
        <begin position="30"/>
        <end position="75"/>
    </location>
</feature>
<keyword evidence="3" id="KW-0489">Methyltransferase</keyword>
<dbReference type="SUPFAM" id="SSF82199">
    <property type="entry name" value="SET domain"/>
    <property type="match status" value="1"/>
</dbReference>
<dbReference type="InterPro" id="IPR001214">
    <property type="entry name" value="SET_dom"/>
</dbReference>